<evidence type="ECO:0000313" key="4">
    <source>
        <dbReference type="Proteomes" id="UP001500751"/>
    </source>
</evidence>
<evidence type="ECO:0000256" key="1">
    <source>
        <dbReference type="SAM" id="MobiDB-lite"/>
    </source>
</evidence>
<gene>
    <name evidence="3" type="ORF">GCM10009839_40810</name>
</gene>
<protein>
    <submittedName>
        <fullName evidence="3">Uncharacterized protein</fullName>
    </submittedName>
</protein>
<feature type="region of interest" description="Disordered" evidence="1">
    <location>
        <begin position="1"/>
        <end position="52"/>
    </location>
</feature>
<keyword evidence="2" id="KW-0812">Transmembrane</keyword>
<name>A0ABN2UGE5_9ACTN</name>
<proteinExistence type="predicted"/>
<comment type="caution">
    <text evidence="3">The sequence shown here is derived from an EMBL/GenBank/DDBJ whole genome shotgun (WGS) entry which is preliminary data.</text>
</comment>
<accession>A0ABN2UGE5</accession>
<keyword evidence="2" id="KW-1133">Transmembrane helix</keyword>
<reference evidence="3 4" key="1">
    <citation type="journal article" date="2019" name="Int. J. Syst. Evol. Microbiol.">
        <title>The Global Catalogue of Microorganisms (GCM) 10K type strain sequencing project: providing services to taxonomists for standard genome sequencing and annotation.</title>
        <authorList>
            <consortium name="The Broad Institute Genomics Platform"/>
            <consortium name="The Broad Institute Genome Sequencing Center for Infectious Disease"/>
            <person name="Wu L."/>
            <person name="Ma J."/>
        </authorList>
    </citation>
    <scope>NUCLEOTIDE SEQUENCE [LARGE SCALE GENOMIC DNA]</scope>
    <source>
        <strain evidence="3 4">JCM 16014</strain>
    </source>
</reference>
<organism evidence="3 4">
    <name type="scientific">Catenulispora yoronensis</name>
    <dbReference type="NCBI Taxonomy" id="450799"/>
    <lineage>
        <taxon>Bacteria</taxon>
        <taxon>Bacillati</taxon>
        <taxon>Actinomycetota</taxon>
        <taxon>Actinomycetes</taxon>
        <taxon>Catenulisporales</taxon>
        <taxon>Catenulisporaceae</taxon>
        <taxon>Catenulispora</taxon>
    </lineage>
</organism>
<keyword evidence="4" id="KW-1185">Reference proteome</keyword>
<feature type="transmembrane region" description="Helical" evidence="2">
    <location>
        <begin position="79"/>
        <end position="99"/>
    </location>
</feature>
<keyword evidence="2" id="KW-0472">Membrane</keyword>
<evidence type="ECO:0000256" key="2">
    <source>
        <dbReference type="SAM" id="Phobius"/>
    </source>
</evidence>
<sequence length="156" mass="16213">MVPGGYAKHVARDPEGGWPVNDQPELGRPNYSAGGSRPNPGGGAPRPGGYVPEEGGRLEPRALLAMAAAVLAWSSWTPFYTLPILVALIAAVLAARWGAQAKRNILAADGARTGAGLADVARLLGLADLAILAYLIFHYYFIAHAGIGGVMTLLLT</sequence>
<dbReference type="Proteomes" id="UP001500751">
    <property type="component" value="Unassembled WGS sequence"/>
</dbReference>
<dbReference type="EMBL" id="BAAAQN010000022">
    <property type="protein sequence ID" value="GAA2035840.1"/>
    <property type="molecule type" value="Genomic_DNA"/>
</dbReference>
<feature type="transmembrane region" description="Helical" evidence="2">
    <location>
        <begin position="120"/>
        <end position="142"/>
    </location>
</feature>
<evidence type="ECO:0000313" key="3">
    <source>
        <dbReference type="EMBL" id="GAA2035840.1"/>
    </source>
</evidence>